<evidence type="ECO:0000313" key="1">
    <source>
        <dbReference type="EMBL" id="CAB4131108.1"/>
    </source>
</evidence>
<name>A0A6J5L8Z3_9CAUD</name>
<protein>
    <submittedName>
        <fullName evidence="1">Uncharacterized protein</fullName>
    </submittedName>
</protein>
<sequence>MSIYDYAKLLMQKNSFILEKTPELRDFIAHKAHEIFHNKKPDDKRTATQVFWDTENSAPEFIMHQINPNFVKNPWNENFNFRDPKTFAWDVNYGDDTFELKRWPDDDRTSWFSYSKEHLGTMLKYINLIDYVVCPRTIKHDDVYEVYFPLIAKAKSFSRYLKRSNYQHKVYMNQEIVYYNHFFAERDGDCVFDLNIKYRS</sequence>
<accession>A0A6J5L8Z3</accession>
<organism evidence="1">
    <name type="scientific">uncultured Caudovirales phage</name>
    <dbReference type="NCBI Taxonomy" id="2100421"/>
    <lineage>
        <taxon>Viruses</taxon>
        <taxon>Duplodnaviria</taxon>
        <taxon>Heunggongvirae</taxon>
        <taxon>Uroviricota</taxon>
        <taxon>Caudoviricetes</taxon>
        <taxon>Peduoviridae</taxon>
        <taxon>Maltschvirus</taxon>
        <taxon>Maltschvirus maltsch</taxon>
    </lineage>
</organism>
<proteinExistence type="predicted"/>
<gene>
    <name evidence="1" type="ORF">UFOVP132_42</name>
</gene>
<dbReference type="EMBL" id="LR796247">
    <property type="protein sequence ID" value="CAB4131108.1"/>
    <property type="molecule type" value="Genomic_DNA"/>
</dbReference>
<reference evidence="1" key="1">
    <citation type="submission" date="2020-04" db="EMBL/GenBank/DDBJ databases">
        <authorList>
            <person name="Chiriac C."/>
            <person name="Salcher M."/>
            <person name="Ghai R."/>
            <person name="Kavagutti S V."/>
        </authorList>
    </citation>
    <scope>NUCLEOTIDE SEQUENCE</scope>
</reference>